<reference evidence="1" key="1">
    <citation type="submission" date="2018-11" db="EMBL/GenBank/DDBJ databases">
        <title>A distinct lineage of giant viruses engineers rhodopsin photosystems in predatory marine eukaryotes.</title>
        <authorList>
            <person name="Needham D.M."/>
            <person name="Yoshizawa S."/>
            <person name="Hosaka T."/>
            <person name="Poirier C."/>
            <person name="Choi C.-J."/>
            <person name="Hehenberger E."/>
            <person name="Irwin N.A.T."/>
            <person name="Wilken S."/>
            <person name="Yung C.-M."/>
            <person name="Bachy C."/>
            <person name="Kurihara R."/>
            <person name="Nakajima Y."/>
            <person name="Kojima K."/>
            <person name="Kimura-Someya T."/>
            <person name="Leonard G."/>
            <person name="Malmstrom R.R."/>
            <person name="Mende D."/>
            <person name="Olson D.K."/>
            <person name="Sudo Y."/>
            <person name="Sudek S."/>
            <person name="Richards T.A."/>
            <person name="DeLong E.F."/>
            <person name="Keeling P.J."/>
            <person name="Santoro A.E."/>
            <person name="Shirouzu M."/>
            <person name="Iwasaki W."/>
            <person name="Worden A.Z."/>
        </authorList>
    </citation>
    <scope>NUCLEOTIDE SEQUENCE</scope>
</reference>
<organism evidence="1">
    <name type="scientific">Mimiviridae sp. ChoanoV1</name>
    <dbReference type="NCBI Taxonomy" id="2596887"/>
    <lineage>
        <taxon>Viruses</taxon>
        <taxon>Varidnaviria</taxon>
        <taxon>Bamfordvirae</taxon>
        <taxon>Nucleocytoviricota</taxon>
        <taxon>Megaviricetes</taxon>
        <taxon>Imitervirales</taxon>
        <taxon>Schizomimiviridae</taxon>
    </lineage>
</organism>
<proteinExistence type="predicted"/>
<gene>
    <name evidence="1" type="ORF">6_61</name>
</gene>
<protein>
    <submittedName>
        <fullName evidence="1">Uncharacterized protein</fullName>
    </submittedName>
</protein>
<sequence length="165" mass="18980">MGRADKILIMLGEVDCGFVIWVRSKRYNISIDDQINISVNNLFTFVDNIIATKNYTNKDIIICGSILPTIKDNTDKKFLCGARSDVDVSQLERTKKTIEYNNLLKINCHKYGYNYIEIVNDILGKDGIVRDEFLNSNSANHHLDNEKTYKLWLSKLKTINKKAKT</sequence>
<dbReference type="EMBL" id="MK250090">
    <property type="protein sequence ID" value="QDY52349.1"/>
    <property type="molecule type" value="Genomic_DNA"/>
</dbReference>
<accession>A0A5B8HW90</accession>
<evidence type="ECO:0000313" key="1">
    <source>
        <dbReference type="EMBL" id="QDY52349.1"/>
    </source>
</evidence>
<name>A0A5B8HW90_9VIRU</name>